<evidence type="ECO:0000256" key="9">
    <source>
        <dbReference type="ARBA" id="ARBA00035304"/>
    </source>
</evidence>
<comment type="similarity">
    <text evidence="3">Belongs to the TSSC4 family.</text>
</comment>
<feature type="compositionally biased region" description="Basic residues" evidence="11">
    <location>
        <begin position="147"/>
        <end position="159"/>
    </location>
</feature>
<evidence type="ECO:0000256" key="11">
    <source>
        <dbReference type="SAM" id="MobiDB-lite"/>
    </source>
</evidence>
<feature type="compositionally biased region" description="Basic and acidic residues" evidence="11">
    <location>
        <begin position="27"/>
        <end position="43"/>
    </location>
</feature>
<dbReference type="VEuPathDB" id="VectorBase:AALFPA_059518"/>
<comment type="function">
    <text evidence="10">Protein associated with the U5 snRNP, during its maturation and its post-splicing recycling and which is required for spliceosomal tri-snRNP complex assembly in the nucleus. Has a molecular sequestering activity and transiently hinders SNRNP200 binding sites for constitutive splicing factors that intervene later during the assembly of the spliceosome and splicing. Together with its molecular sequestering activity, may also function as a molecular adapter and placeholder, coordinating the assembly of the U5 snRNP and its association with the U4/U6 di-snRNP.</text>
</comment>
<feature type="region of interest" description="Disordered" evidence="11">
    <location>
        <begin position="22"/>
        <end position="77"/>
    </location>
</feature>
<feature type="compositionally biased region" description="Basic and acidic residues" evidence="11">
    <location>
        <begin position="126"/>
        <end position="135"/>
    </location>
</feature>
<dbReference type="EMBL" id="GAPW01003781">
    <property type="protein sequence ID" value="JAC09817.1"/>
    <property type="molecule type" value="mRNA"/>
</dbReference>
<dbReference type="InterPro" id="IPR029338">
    <property type="entry name" value="TSSC4"/>
</dbReference>
<evidence type="ECO:0000256" key="4">
    <source>
        <dbReference type="ARBA" id="ARBA00022490"/>
    </source>
</evidence>
<evidence type="ECO:0000256" key="8">
    <source>
        <dbReference type="ARBA" id="ARBA00023242"/>
    </source>
</evidence>
<dbReference type="GO" id="GO:0008380">
    <property type="term" value="P:RNA splicing"/>
    <property type="evidence" value="ECO:0007669"/>
    <property type="project" value="UniProtKB-KW"/>
</dbReference>
<dbReference type="PANTHER" id="PTHR13445">
    <property type="entry name" value="TUMOR SUPPRESSING SUBTRANSFERABLE CANDIDATE 4 TSSC4"/>
    <property type="match status" value="1"/>
</dbReference>
<dbReference type="PANTHER" id="PTHR13445:SF3">
    <property type="entry name" value="U5 SMALL NUCLEAR RIBONUCLEOPROTEIN TSSC4"/>
    <property type="match status" value="1"/>
</dbReference>
<feature type="compositionally biased region" description="Polar residues" evidence="11">
    <location>
        <begin position="136"/>
        <end position="145"/>
    </location>
</feature>
<dbReference type="GO" id="GO:0005681">
    <property type="term" value="C:spliceosomal complex"/>
    <property type="evidence" value="ECO:0007669"/>
    <property type="project" value="UniProtKB-KW"/>
</dbReference>
<feature type="compositionally biased region" description="Acidic residues" evidence="11">
    <location>
        <begin position="224"/>
        <end position="242"/>
    </location>
</feature>
<evidence type="ECO:0000256" key="6">
    <source>
        <dbReference type="ARBA" id="ARBA00022728"/>
    </source>
</evidence>
<accession>A0A023EKW6</accession>
<evidence type="ECO:0000256" key="10">
    <source>
        <dbReference type="ARBA" id="ARBA00045970"/>
    </source>
</evidence>
<feature type="compositionally biased region" description="Basic and acidic residues" evidence="11">
    <location>
        <begin position="210"/>
        <end position="223"/>
    </location>
</feature>
<protein>
    <recommendedName>
        <fullName evidence="9">U5 small nuclear ribonucleoprotein TSSC4</fullName>
    </recommendedName>
</protein>
<evidence type="ECO:0000256" key="3">
    <source>
        <dbReference type="ARBA" id="ARBA00010362"/>
    </source>
</evidence>
<evidence type="ECO:0000256" key="1">
    <source>
        <dbReference type="ARBA" id="ARBA00004123"/>
    </source>
</evidence>
<evidence type="ECO:0000256" key="5">
    <source>
        <dbReference type="ARBA" id="ARBA00022664"/>
    </source>
</evidence>
<dbReference type="Pfam" id="PF15264">
    <property type="entry name" value="TSSC4"/>
    <property type="match status" value="1"/>
</dbReference>
<reference evidence="12" key="1">
    <citation type="journal article" date="2014" name="PLoS Negl. Trop. Dis.">
        <title>Identification and characterization of seminal fluid proteins in the Asian tiger mosquito, Aedes albopictus.</title>
        <authorList>
            <person name="Boes K.E."/>
            <person name="Ribeiro J.M."/>
            <person name="Wong A."/>
            <person name="Harrington L.C."/>
            <person name="Wolfner M.F."/>
            <person name="Sirot L.K."/>
        </authorList>
    </citation>
    <scope>NUCLEOTIDE SEQUENCE</scope>
    <source>
        <tissue evidence="12">Reproductive organs</tissue>
    </source>
</reference>
<sequence>MSFEDKKKALFASLESAERSIPVDSVLHQDDNVDYDQTRRSSDRNSASRRNRRRSSSERGPIKKFRGKESIFKRPAAPISKCLPMSRVPDYKKIPQKWTKYSLEDVDISDRSNTAAAFSFLREIEHQKQDQERTEATSNDSSSAFRQKVKFNRSIKLKSRLGDGDDGESSPTEQDKPIVKSTRVVMPEYVIGQKVKKPLKSAKLGTTSGGKRDRSSELKLDHLNEDDEQNSDDDGDDDDGMD</sequence>
<comment type="subcellular location">
    <subcellularLocation>
        <location evidence="2">Cytoplasm</location>
    </subcellularLocation>
    <subcellularLocation>
        <location evidence="1">Nucleus</location>
    </subcellularLocation>
</comment>
<dbReference type="VEuPathDB" id="VectorBase:AALC636_007564"/>
<dbReference type="GO" id="GO:0005737">
    <property type="term" value="C:cytoplasm"/>
    <property type="evidence" value="ECO:0007669"/>
    <property type="project" value="UniProtKB-SubCell"/>
</dbReference>
<keyword evidence="8" id="KW-0539">Nucleus</keyword>
<dbReference type="AlphaFoldDB" id="A0A023EKW6"/>
<proteinExistence type="evidence at transcript level"/>
<keyword evidence="5" id="KW-0507">mRNA processing</keyword>
<organism evidence="12">
    <name type="scientific">Aedes albopictus</name>
    <name type="common">Asian tiger mosquito</name>
    <name type="synonym">Stegomyia albopicta</name>
    <dbReference type="NCBI Taxonomy" id="7160"/>
    <lineage>
        <taxon>Eukaryota</taxon>
        <taxon>Metazoa</taxon>
        <taxon>Ecdysozoa</taxon>
        <taxon>Arthropoda</taxon>
        <taxon>Hexapoda</taxon>
        <taxon>Insecta</taxon>
        <taxon>Pterygota</taxon>
        <taxon>Neoptera</taxon>
        <taxon>Endopterygota</taxon>
        <taxon>Diptera</taxon>
        <taxon>Nematocera</taxon>
        <taxon>Culicoidea</taxon>
        <taxon>Culicidae</taxon>
        <taxon>Culicinae</taxon>
        <taxon>Aedini</taxon>
        <taxon>Aedes</taxon>
        <taxon>Stegomyia</taxon>
    </lineage>
</organism>
<dbReference type="VEuPathDB" id="VectorBase:AALF000620"/>
<keyword evidence="7" id="KW-0508">mRNA splicing</keyword>
<evidence type="ECO:0000313" key="12">
    <source>
        <dbReference type="EMBL" id="JAC09817.1"/>
    </source>
</evidence>
<dbReference type="GO" id="GO:0006397">
    <property type="term" value="P:mRNA processing"/>
    <property type="evidence" value="ECO:0007669"/>
    <property type="project" value="UniProtKB-KW"/>
</dbReference>
<keyword evidence="6" id="KW-0747">Spliceosome</keyword>
<evidence type="ECO:0000256" key="2">
    <source>
        <dbReference type="ARBA" id="ARBA00004496"/>
    </source>
</evidence>
<feature type="compositionally biased region" description="Basic and acidic residues" evidence="11">
    <location>
        <begin position="55"/>
        <end position="72"/>
    </location>
</feature>
<feature type="region of interest" description="Disordered" evidence="11">
    <location>
        <begin position="126"/>
        <end position="242"/>
    </location>
</feature>
<keyword evidence="4" id="KW-0963">Cytoplasm</keyword>
<evidence type="ECO:0000256" key="7">
    <source>
        <dbReference type="ARBA" id="ARBA00023187"/>
    </source>
</evidence>
<name>A0A023EKW6_AEDAL</name>